<evidence type="ECO:0000259" key="1">
    <source>
        <dbReference type="PROSITE" id="PS51459"/>
    </source>
</evidence>
<dbReference type="InterPro" id="IPR036597">
    <property type="entry name" value="Fido-like_dom_sf"/>
</dbReference>
<dbReference type="SUPFAM" id="SSF140931">
    <property type="entry name" value="Fic-like"/>
    <property type="match status" value="1"/>
</dbReference>
<organism evidence="2 3">
    <name type="scientific">Rufibacter sediminis</name>
    <dbReference type="NCBI Taxonomy" id="2762756"/>
    <lineage>
        <taxon>Bacteria</taxon>
        <taxon>Pseudomonadati</taxon>
        <taxon>Bacteroidota</taxon>
        <taxon>Cytophagia</taxon>
        <taxon>Cytophagales</taxon>
        <taxon>Hymenobacteraceae</taxon>
        <taxon>Rufibacter</taxon>
    </lineage>
</organism>
<dbReference type="PIRSF" id="PIRSF038925">
    <property type="entry name" value="AMP-prot_trans"/>
    <property type="match status" value="1"/>
</dbReference>
<dbReference type="PROSITE" id="PS51459">
    <property type="entry name" value="FIDO"/>
    <property type="match status" value="1"/>
</dbReference>
<evidence type="ECO:0000313" key="3">
    <source>
        <dbReference type="Proteomes" id="UP000659698"/>
    </source>
</evidence>
<feature type="domain" description="Fido" evidence="1">
    <location>
        <begin position="126"/>
        <end position="276"/>
    </location>
</feature>
<dbReference type="InterPro" id="IPR003812">
    <property type="entry name" value="Fido"/>
</dbReference>
<name>A0ABR6VQZ2_9BACT</name>
<accession>A0ABR6VQZ2</accession>
<sequence>MELERYKAGRFEKGVGGYRYFMPSPVNEQWTWNSPEVNALLEKAAVKLGELNSFARLVPNIRLFIHLHVTKEAVVSSRIEGTQTNMGEALLPEEDISPERRNDWREVNNYVKAMNIAIDELEKLPISSRLLRQTHGILLNSVRGEHKQPGEFRTSQNWIGGSSPSDAVFVPPHFEYIGQLMSDLENFLHNTDIAVPALIRIAIAHYQFETIHPFLDGNGRIGRLLITLYLVSEKILSKPLLYLSSYFEENKSLYYDNLTFVRTKNDMTQWLKYFLVGIEQTATKAVSTLQQILELKDRLEQQITADFGRKSGSAIVVLQHLFHNPVLHVGDIVEACQIGKKAANSVVADFERIGILKEMTGQSRNRVFVFEQYLDLFSTR</sequence>
<dbReference type="PANTHER" id="PTHR13504">
    <property type="entry name" value="FIDO DOMAIN-CONTAINING PROTEIN DDB_G0283145"/>
    <property type="match status" value="1"/>
</dbReference>
<gene>
    <name evidence="2" type="ORF">H7U12_08015</name>
</gene>
<dbReference type="InterPro" id="IPR040198">
    <property type="entry name" value="Fido_containing"/>
</dbReference>
<keyword evidence="3" id="KW-1185">Reference proteome</keyword>
<dbReference type="Proteomes" id="UP000659698">
    <property type="component" value="Unassembled WGS sequence"/>
</dbReference>
<dbReference type="PANTHER" id="PTHR13504:SF38">
    <property type="entry name" value="FIDO DOMAIN-CONTAINING PROTEIN"/>
    <property type="match status" value="1"/>
</dbReference>
<reference evidence="2 3" key="1">
    <citation type="journal article" date="2019" name="Int. J. Syst. Evol. Microbiol.">
        <title>Rufibacter sediminis sp. nov., isolated from freshwater lake sediment.</title>
        <authorList>
            <person name="Qu J.H."/>
            <person name="Zhang L.J."/>
            <person name="Fu Y.H."/>
            <person name="Li H.F."/>
        </authorList>
    </citation>
    <scope>NUCLEOTIDE SEQUENCE [LARGE SCALE GENOMIC DNA]</scope>
    <source>
        <strain evidence="2 3">H-1</strain>
    </source>
</reference>
<evidence type="ECO:0000313" key="2">
    <source>
        <dbReference type="EMBL" id="MBC3539626.1"/>
    </source>
</evidence>
<dbReference type="InterPro" id="IPR026287">
    <property type="entry name" value="SoFic-like"/>
</dbReference>
<dbReference type="EMBL" id="JACOAF010000020">
    <property type="protein sequence ID" value="MBC3539626.1"/>
    <property type="molecule type" value="Genomic_DNA"/>
</dbReference>
<dbReference type="Pfam" id="PF02661">
    <property type="entry name" value="Fic"/>
    <property type="match status" value="1"/>
</dbReference>
<dbReference type="Pfam" id="PF13784">
    <property type="entry name" value="Fic_N"/>
    <property type="match status" value="1"/>
</dbReference>
<dbReference type="Gene3D" id="1.10.3290.10">
    <property type="entry name" value="Fido-like domain"/>
    <property type="match status" value="1"/>
</dbReference>
<proteinExistence type="predicted"/>
<protein>
    <submittedName>
        <fullName evidence="2">Fic family protein</fullName>
    </submittedName>
</protein>
<dbReference type="InterPro" id="IPR025758">
    <property type="entry name" value="Fic/DOC_N"/>
</dbReference>
<comment type="caution">
    <text evidence="2">The sequence shown here is derived from an EMBL/GenBank/DDBJ whole genome shotgun (WGS) entry which is preliminary data.</text>
</comment>